<dbReference type="InterPro" id="IPR036134">
    <property type="entry name" value="Crypto/Photolyase_FAD-like_sf"/>
</dbReference>
<comment type="cofactor">
    <cofactor evidence="1">
        <name>(6R)-5,10-methylene-5,6,7,8-tetrahydrofolate</name>
        <dbReference type="ChEBI" id="CHEBI:15636"/>
    </cofactor>
</comment>
<sequence>MADNLKPTLVWLRDDLRLADNPALTAGAKIAAPLVVLYILDEMSEGIRPLGGASKWWLHGSLDALGKALAEQGQTLVLRHGPAQEVLLELAAEIDAGHVFWNRRYGGGERAVDAAIKTALKEKGAAVESFQANLLFEPWTVRTKADQPFRVFTPFWNACRAQTPRAPLPAPKTLPAPLANLRSDDLESWKLLPTRPDWAGDLRANWTPGEAGAQSRFQAFRAERLKDYAAHRDEPAADASSRLSPHLRFGEISPFQLWHGVSPEALGDTAKIRQANIDKFLSEIGWREFSWHLLFHQPDLATRNFQPRFDAFPWPAVNETALVAWQQGRTGIPIVDAGMRELWQTGFMHNRVRMITASFLIKNLMVDWRIGEAWFWDTLVDADAANNPASWQWVAGSGADAAPYFRVFNPVLQGEKFDAKGDYVRTHVHELADVPAKHIHAPWKAGGVAGYPEPIVDLGATRERALRAFAQMREDDVDSSSGIAEE</sequence>
<comment type="cofactor">
    <cofactor evidence="2">
        <name>FAD</name>
        <dbReference type="ChEBI" id="CHEBI:57692"/>
    </cofactor>
</comment>
<dbReference type="RefSeq" id="WP_354549118.1">
    <property type="nucleotide sequence ID" value="NZ_JBEPSM010000001.1"/>
</dbReference>
<dbReference type="Proteomes" id="UP001549321">
    <property type="component" value="Unassembled WGS sequence"/>
</dbReference>
<comment type="similarity">
    <text evidence="6">Belongs to the DNA photolyase family.</text>
</comment>
<gene>
    <name evidence="8" type="ORF">ABIE08_000945</name>
</gene>
<reference evidence="8 9" key="1">
    <citation type="submission" date="2024-06" db="EMBL/GenBank/DDBJ databases">
        <title>Sorghum-associated microbial communities from plants grown in Nebraska, USA.</title>
        <authorList>
            <person name="Schachtman D."/>
        </authorList>
    </citation>
    <scope>NUCLEOTIDE SEQUENCE [LARGE SCALE GENOMIC DNA]</scope>
    <source>
        <strain evidence="8 9">3207</strain>
    </source>
</reference>
<dbReference type="Pfam" id="PF03441">
    <property type="entry name" value="FAD_binding_7"/>
    <property type="match status" value="1"/>
</dbReference>
<keyword evidence="3 6" id="KW-0285">Flavoprotein</keyword>
<comment type="caution">
    <text evidence="8">The sequence shown here is derived from an EMBL/GenBank/DDBJ whole genome shotgun (WGS) entry which is preliminary data.</text>
</comment>
<keyword evidence="9" id="KW-1185">Reference proteome</keyword>
<dbReference type="EMBL" id="JBEPSM010000001">
    <property type="protein sequence ID" value="MET4633032.1"/>
    <property type="molecule type" value="Genomic_DNA"/>
</dbReference>
<dbReference type="InterPro" id="IPR036155">
    <property type="entry name" value="Crypto/Photolyase_N_sf"/>
</dbReference>
<evidence type="ECO:0000256" key="5">
    <source>
        <dbReference type="ARBA" id="ARBA00022991"/>
    </source>
</evidence>
<proteinExistence type="inferred from homology"/>
<dbReference type="SUPFAM" id="SSF48173">
    <property type="entry name" value="Cryptochrome/photolyase FAD-binding domain"/>
    <property type="match status" value="1"/>
</dbReference>
<dbReference type="EC" id="4.1.99.3" evidence="8"/>
<evidence type="ECO:0000256" key="6">
    <source>
        <dbReference type="RuleBase" id="RU004182"/>
    </source>
</evidence>
<feature type="domain" description="Photolyase/cryptochrome alpha/beta" evidence="7">
    <location>
        <begin position="6"/>
        <end position="135"/>
    </location>
</feature>
<dbReference type="SUPFAM" id="SSF52425">
    <property type="entry name" value="Cryptochrome/photolyase, N-terminal domain"/>
    <property type="match status" value="1"/>
</dbReference>
<dbReference type="GO" id="GO:0003904">
    <property type="term" value="F:deoxyribodipyrimidine photo-lyase activity"/>
    <property type="evidence" value="ECO:0007669"/>
    <property type="project" value="UniProtKB-EC"/>
</dbReference>
<evidence type="ECO:0000256" key="3">
    <source>
        <dbReference type="ARBA" id="ARBA00022630"/>
    </source>
</evidence>
<dbReference type="Pfam" id="PF00875">
    <property type="entry name" value="DNA_photolyase"/>
    <property type="match status" value="1"/>
</dbReference>
<keyword evidence="5 6" id="KW-0157">Chromophore</keyword>
<dbReference type="Gene3D" id="1.10.579.10">
    <property type="entry name" value="DNA Cyclobutane Dipyrimidine Photolyase, subunit A, domain 3"/>
    <property type="match status" value="1"/>
</dbReference>
<dbReference type="Gene3D" id="3.40.50.620">
    <property type="entry name" value="HUPs"/>
    <property type="match status" value="1"/>
</dbReference>
<dbReference type="PROSITE" id="PS00394">
    <property type="entry name" value="DNA_PHOTOLYASES_1_1"/>
    <property type="match status" value="1"/>
</dbReference>
<dbReference type="InterPro" id="IPR018394">
    <property type="entry name" value="DNA_photolyase_1_CS_C"/>
</dbReference>
<protein>
    <submittedName>
        <fullName evidence="8">Deoxyribodipyrimidine photo-lyase</fullName>
        <ecNumber evidence="8">4.1.99.3</ecNumber>
    </submittedName>
</protein>
<dbReference type="PANTHER" id="PTHR11455">
    <property type="entry name" value="CRYPTOCHROME"/>
    <property type="match status" value="1"/>
</dbReference>
<accession>A0ABV2QVI0</accession>
<evidence type="ECO:0000313" key="9">
    <source>
        <dbReference type="Proteomes" id="UP001549321"/>
    </source>
</evidence>
<dbReference type="InterPro" id="IPR014729">
    <property type="entry name" value="Rossmann-like_a/b/a_fold"/>
</dbReference>
<organism evidence="8 9">
    <name type="scientific">Kaistia defluvii</name>
    <dbReference type="NCBI Taxonomy" id="410841"/>
    <lineage>
        <taxon>Bacteria</taxon>
        <taxon>Pseudomonadati</taxon>
        <taxon>Pseudomonadota</taxon>
        <taxon>Alphaproteobacteria</taxon>
        <taxon>Hyphomicrobiales</taxon>
        <taxon>Kaistiaceae</taxon>
        <taxon>Kaistia</taxon>
    </lineage>
</organism>
<evidence type="ECO:0000256" key="1">
    <source>
        <dbReference type="ARBA" id="ARBA00001932"/>
    </source>
</evidence>
<keyword evidence="4 6" id="KW-0274">FAD</keyword>
<evidence type="ECO:0000313" key="8">
    <source>
        <dbReference type="EMBL" id="MET4633032.1"/>
    </source>
</evidence>
<keyword evidence="8" id="KW-0456">Lyase</keyword>
<dbReference type="Gene3D" id="1.25.40.80">
    <property type="match status" value="1"/>
</dbReference>
<evidence type="ECO:0000256" key="2">
    <source>
        <dbReference type="ARBA" id="ARBA00001974"/>
    </source>
</evidence>
<dbReference type="PROSITE" id="PS00691">
    <property type="entry name" value="DNA_PHOTOLYASES_1_2"/>
    <property type="match status" value="1"/>
</dbReference>
<dbReference type="InterPro" id="IPR006050">
    <property type="entry name" value="DNA_photolyase_N"/>
</dbReference>
<dbReference type="InterPro" id="IPR005101">
    <property type="entry name" value="Cryptochr/Photolyase_FAD-bd"/>
</dbReference>
<dbReference type="PANTHER" id="PTHR11455:SF9">
    <property type="entry name" value="CRYPTOCHROME CIRCADIAN CLOCK 5 ISOFORM X1"/>
    <property type="match status" value="1"/>
</dbReference>
<dbReference type="PROSITE" id="PS51645">
    <property type="entry name" value="PHR_CRY_ALPHA_BETA"/>
    <property type="match status" value="1"/>
</dbReference>
<name>A0ABV2QVI0_9HYPH</name>
<evidence type="ECO:0000259" key="7">
    <source>
        <dbReference type="PROSITE" id="PS51645"/>
    </source>
</evidence>
<dbReference type="InterPro" id="IPR002081">
    <property type="entry name" value="Cryptochrome/DNA_photolyase_1"/>
</dbReference>
<evidence type="ECO:0000256" key="4">
    <source>
        <dbReference type="ARBA" id="ARBA00022827"/>
    </source>
</evidence>
<dbReference type="PRINTS" id="PR00147">
    <property type="entry name" value="DNAPHOTLYASE"/>
</dbReference>